<name>A0A176VKB5_MARPO</name>
<feature type="chain" id="PRO_5007948698" description="Xyloglucan endotransglucosylase/hydrolase" evidence="8">
    <location>
        <begin position="25"/>
        <end position="297"/>
    </location>
</feature>
<keyword evidence="2 8" id="KW-0378">Hydrolase</keyword>
<dbReference type="Pfam" id="PF00722">
    <property type="entry name" value="Glyco_hydro_16"/>
    <property type="match status" value="1"/>
</dbReference>
<dbReference type="GO" id="GO:0042546">
    <property type="term" value="P:cell wall biogenesis"/>
    <property type="evidence" value="ECO:0007669"/>
    <property type="project" value="InterPro"/>
</dbReference>
<keyword evidence="8" id="KW-0732">Signal</keyword>
<feature type="glycosylation site" description="N-linked (GlcNAc...) asparagine" evidence="7">
    <location>
        <position position="113"/>
    </location>
</feature>
<dbReference type="Pfam" id="PF06955">
    <property type="entry name" value="XET_C"/>
    <property type="match status" value="1"/>
</dbReference>
<keyword evidence="8" id="KW-0052">Apoplast</keyword>
<evidence type="ECO:0000313" key="11">
    <source>
        <dbReference type="Proteomes" id="UP000077202"/>
    </source>
</evidence>
<dbReference type="InterPro" id="IPR010713">
    <property type="entry name" value="XET_C"/>
</dbReference>
<evidence type="ECO:0000256" key="6">
    <source>
        <dbReference type="PIRSR" id="PIRSR005604-1"/>
    </source>
</evidence>
<keyword evidence="8" id="KW-0964">Secreted</keyword>
<dbReference type="InterPro" id="IPR000757">
    <property type="entry name" value="Beta-glucanase-like"/>
</dbReference>
<dbReference type="CDD" id="cd02176">
    <property type="entry name" value="GH16_XET"/>
    <property type="match status" value="1"/>
</dbReference>
<dbReference type="PROSITE" id="PS51762">
    <property type="entry name" value="GH16_2"/>
    <property type="match status" value="1"/>
</dbReference>
<comment type="similarity">
    <text evidence="8">Belongs to the glycosyl hydrolase 16 family.</text>
</comment>
<dbReference type="EC" id="2.4.1.207" evidence="8"/>
<dbReference type="Gene3D" id="2.60.120.200">
    <property type="match status" value="1"/>
</dbReference>
<comment type="caution">
    <text evidence="10">The sequence shown here is derived from an EMBL/GenBank/DDBJ whole genome shotgun (WGS) entry which is preliminary data.</text>
</comment>
<keyword evidence="8" id="KW-0961">Cell wall biogenesis/degradation</keyword>
<keyword evidence="5 8" id="KW-0326">Glycosidase</keyword>
<dbReference type="PIRSF" id="PIRSF005604">
    <property type="entry name" value="XET"/>
    <property type="match status" value="1"/>
</dbReference>
<evidence type="ECO:0000256" key="2">
    <source>
        <dbReference type="ARBA" id="ARBA00022801"/>
    </source>
</evidence>
<dbReference type="GO" id="GO:0010411">
    <property type="term" value="P:xyloglucan metabolic process"/>
    <property type="evidence" value="ECO:0007669"/>
    <property type="project" value="InterPro"/>
</dbReference>
<dbReference type="PROSITE" id="PS01034">
    <property type="entry name" value="GH16_1"/>
    <property type="match status" value="1"/>
</dbReference>
<dbReference type="GO" id="GO:0016762">
    <property type="term" value="F:xyloglucan:xyloglucosyl transferase activity"/>
    <property type="evidence" value="ECO:0007669"/>
    <property type="project" value="UniProtKB-EC"/>
</dbReference>
<gene>
    <name evidence="10" type="ORF">AXG93_2964s1200</name>
</gene>
<protein>
    <recommendedName>
        <fullName evidence="8">Xyloglucan endotransglucosylase/hydrolase</fullName>
        <ecNumber evidence="8">2.4.1.207</ecNumber>
    </recommendedName>
</protein>
<dbReference type="InterPro" id="IPR008263">
    <property type="entry name" value="GH16_AS"/>
</dbReference>
<evidence type="ECO:0000256" key="4">
    <source>
        <dbReference type="ARBA" id="ARBA00023180"/>
    </source>
</evidence>
<dbReference type="GO" id="GO:0071555">
    <property type="term" value="P:cell wall organization"/>
    <property type="evidence" value="ECO:0007669"/>
    <property type="project" value="UniProtKB-KW"/>
</dbReference>
<keyword evidence="3" id="KW-1015">Disulfide bond</keyword>
<comment type="PTM">
    <text evidence="8">Contains at least one intrachain disulfide bond essential for its enzymatic activity.</text>
</comment>
<evidence type="ECO:0000256" key="8">
    <source>
        <dbReference type="RuleBase" id="RU361120"/>
    </source>
</evidence>
<keyword evidence="4" id="KW-0325">Glycoprotein</keyword>
<keyword evidence="11" id="KW-1185">Reference proteome</keyword>
<reference evidence="10" key="1">
    <citation type="submission" date="2016-03" db="EMBL/GenBank/DDBJ databases">
        <title>Mechanisms controlling the formation of the plant cell surface in tip-growing cells are functionally conserved among land plants.</title>
        <authorList>
            <person name="Honkanen S."/>
            <person name="Jones V.A."/>
            <person name="Morieri G."/>
            <person name="Champion C."/>
            <person name="Hetherington A.J."/>
            <person name="Kelly S."/>
            <person name="Saint-Marcoux D."/>
            <person name="Proust H."/>
            <person name="Prescott H."/>
            <person name="Dolan L."/>
        </authorList>
    </citation>
    <scope>NUCLEOTIDE SEQUENCE [LARGE SCALE GENOMIC DNA]</scope>
    <source>
        <tissue evidence="10">Whole gametophyte</tissue>
    </source>
</reference>
<dbReference type="InterPro" id="IPR044791">
    <property type="entry name" value="Beta-glucanase/XTH"/>
</dbReference>
<dbReference type="SUPFAM" id="SSF49899">
    <property type="entry name" value="Concanavalin A-like lectins/glucanases"/>
    <property type="match status" value="1"/>
</dbReference>
<feature type="domain" description="GH16" evidence="9">
    <location>
        <begin position="25"/>
        <end position="219"/>
    </location>
</feature>
<comment type="function">
    <text evidence="8">Catalyzes xyloglucan endohydrolysis (XEH) and/or endotransglycosylation (XET). Cleaves and religates xyloglucan polymers, an essential constituent of the primary cell wall, and thereby participates in cell wall construction of growing tissues.</text>
</comment>
<evidence type="ECO:0000313" key="10">
    <source>
        <dbReference type="EMBL" id="OAE20843.1"/>
    </source>
</evidence>
<keyword evidence="1 8" id="KW-0808">Transferase</keyword>
<evidence type="ECO:0000259" key="9">
    <source>
        <dbReference type="PROSITE" id="PS51762"/>
    </source>
</evidence>
<dbReference type="Proteomes" id="UP000077202">
    <property type="component" value="Unassembled WGS sequence"/>
</dbReference>
<organism evidence="10 11">
    <name type="scientific">Marchantia polymorpha subsp. ruderalis</name>
    <dbReference type="NCBI Taxonomy" id="1480154"/>
    <lineage>
        <taxon>Eukaryota</taxon>
        <taxon>Viridiplantae</taxon>
        <taxon>Streptophyta</taxon>
        <taxon>Embryophyta</taxon>
        <taxon>Marchantiophyta</taxon>
        <taxon>Marchantiopsida</taxon>
        <taxon>Marchantiidae</taxon>
        <taxon>Marchantiales</taxon>
        <taxon>Marchantiaceae</taxon>
        <taxon>Marchantia</taxon>
    </lineage>
</organism>
<dbReference type="GO" id="GO:0048046">
    <property type="term" value="C:apoplast"/>
    <property type="evidence" value="ECO:0007669"/>
    <property type="project" value="UniProtKB-SubCell"/>
</dbReference>
<dbReference type="InterPro" id="IPR013320">
    <property type="entry name" value="ConA-like_dom_sf"/>
</dbReference>
<feature type="signal peptide" evidence="8">
    <location>
        <begin position="1"/>
        <end position="24"/>
    </location>
</feature>
<proteinExistence type="inferred from homology"/>
<accession>A0A176VKB5</accession>
<dbReference type="EMBL" id="LVLJ01003580">
    <property type="protein sequence ID" value="OAE20843.1"/>
    <property type="molecule type" value="Genomic_DNA"/>
</dbReference>
<dbReference type="AlphaFoldDB" id="A0A176VKB5"/>
<evidence type="ECO:0000256" key="5">
    <source>
        <dbReference type="ARBA" id="ARBA00023295"/>
    </source>
</evidence>
<dbReference type="GO" id="GO:0004553">
    <property type="term" value="F:hydrolase activity, hydrolyzing O-glycosyl compounds"/>
    <property type="evidence" value="ECO:0007669"/>
    <property type="project" value="InterPro"/>
</dbReference>
<evidence type="ECO:0000256" key="3">
    <source>
        <dbReference type="ARBA" id="ARBA00023157"/>
    </source>
</evidence>
<dbReference type="InterPro" id="IPR016455">
    <property type="entry name" value="XTH"/>
</dbReference>
<dbReference type="PANTHER" id="PTHR31062">
    <property type="entry name" value="XYLOGLUCAN ENDOTRANSGLUCOSYLASE/HYDROLASE PROTEIN 8-RELATED"/>
    <property type="match status" value="1"/>
</dbReference>
<evidence type="ECO:0000256" key="1">
    <source>
        <dbReference type="ARBA" id="ARBA00022679"/>
    </source>
</evidence>
<evidence type="ECO:0000256" key="7">
    <source>
        <dbReference type="PIRSR" id="PIRSR005604-2"/>
    </source>
</evidence>
<keyword evidence="8" id="KW-0134">Cell wall</keyword>
<feature type="active site" description="Nucleophile" evidence="6">
    <location>
        <position position="105"/>
    </location>
</feature>
<comment type="subcellular location">
    <subcellularLocation>
        <location evidence="8">Secreted</location>
        <location evidence="8">Cell wall</location>
    </subcellularLocation>
    <subcellularLocation>
        <location evidence="8">Secreted</location>
        <location evidence="8">Extracellular space</location>
        <location evidence="8">Apoplast</location>
    </subcellularLocation>
</comment>
<sequence>MGHEMKLALAFLCFTSFYVTVARASAFWEDFYVNFGDWMVEYPGDEIEAGNIVDLRLDNTTGSGFRSKYPFLYGHIGMKLKLVGGNSAGTVTSYYLASKFEKWCELDFEFLGNKSGEPYILQTNVFSEGKGDREQRIFLWFDPTEDYHYYGIIWNQDLIQFLVDDTVIRVFHNSKDLGIPYLDYQPMYVYSSIWNGEDWATCGGKEKTDWNLQPFAASYKDFEIDSCTVHEDHNDIHDCYEKLYSSGYGQPENRKLSQKQIQDLKRIQYNYVIYDYCTDAKRFNTTPPECARNWPQY</sequence>
<feature type="active site" description="Proton donor" evidence="6">
    <location>
        <position position="109"/>
    </location>
</feature>